<protein>
    <submittedName>
        <fullName evidence="2">Uncharacterized protein</fullName>
    </submittedName>
</protein>
<keyword evidence="1" id="KW-0472">Membrane</keyword>
<dbReference type="EMBL" id="JAAHFQ010000152">
    <property type="protein sequence ID" value="NER27953.1"/>
    <property type="molecule type" value="Genomic_DNA"/>
</dbReference>
<comment type="caution">
    <text evidence="2">The sequence shown here is derived from an EMBL/GenBank/DDBJ whole genome shotgun (WGS) entry which is preliminary data.</text>
</comment>
<accession>A0A6B3N901</accession>
<organism evidence="2">
    <name type="scientific">Symploca sp. SIO1C4</name>
    <dbReference type="NCBI Taxonomy" id="2607765"/>
    <lineage>
        <taxon>Bacteria</taxon>
        <taxon>Bacillati</taxon>
        <taxon>Cyanobacteriota</taxon>
        <taxon>Cyanophyceae</taxon>
        <taxon>Coleofasciculales</taxon>
        <taxon>Coleofasciculaceae</taxon>
        <taxon>Symploca</taxon>
    </lineage>
</organism>
<dbReference type="AlphaFoldDB" id="A0A6B3N901"/>
<evidence type="ECO:0000313" key="2">
    <source>
        <dbReference type="EMBL" id="NER27953.1"/>
    </source>
</evidence>
<evidence type="ECO:0000256" key="1">
    <source>
        <dbReference type="SAM" id="Phobius"/>
    </source>
</evidence>
<reference evidence="2" key="1">
    <citation type="submission" date="2019-11" db="EMBL/GenBank/DDBJ databases">
        <title>Genomic insights into an expanded diversity of filamentous marine cyanobacteria reveals the extraordinary biosynthetic potential of Moorea and Okeania.</title>
        <authorList>
            <person name="Ferreira Leao T."/>
            <person name="Wang M."/>
            <person name="Moss N."/>
            <person name="Da Silva R."/>
            <person name="Sanders J."/>
            <person name="Nurk S."/>
            <person name="Gurevich A."/>
            <person name="Humphrey G."/>
            <person name="Reher R."/>
            <person name="Zhu Q."/>
            <person name="Belda-Ferre P."/>
            <person name="Glukhov E."/>
            <person name="Rex R."/>
            <person name="Dorrestein P.C."/>
            <person name="Knight R."/>
            <person name="Pevzner P."/>
            <person name="Gerwick W.H."/>
            <person name="Gerwick L."/>
        </authorList>
    </citation>
    <scope>NUCLEOTIDE SEQUENCE</scope>
    <source>
        <strain evidence="2">SIO1C4</strain>
    </source>
</reference>
<sequence>MPNSPLEFEQQPLVKQSHWSGCLVNLGAAVTIVASGTLTAAGIWLGMRLMIEPHKVILPDKFLPNWVRTKLPTDAPPPTIAVIETELSSLGLKAGVPIYLNSQLLLPILKSPPNCQSNCDRIVELRIYQPIGLISEQPSYQLVSRLTITEPEEYFVISTPAGGESTHTGSSRSLPLTKLSRLEGNSIAEGFWFNLSGQFLSENSPTTYGQVIHYNPEQMHLSLMLEWKTPNQLSPYWQQVTGNSMPELVVNQSVGLEPQLKVYQIQPRSFVLNPIYLEEIALGQPALETQAYRNALMLAEHGLWSPAWKKLQSHQQKADWSAVAQAQMDVIQLHAQVTRSQSRQTWASPSQQILTSLIDGSWADALQLFRNSGIGAPLQEVATLLKTDSGPLWERVEAALKVNPNDSNVKAWGALILAAQQNSSNEQLPKNLDPSSWLQQLPQTEPADYAWIEELIDLLSVALAQEKPSNSHLSQIIGDAQQVTEINPKDWLQPEVLQQGKEAMSEQGCNSVPIHLCNSGLVRFLVPSSPQESPTLKLEPQQVWYQVQVTAFNDGQRWQQKPFVDLQLSKILPSRQLWKYLGLDTDPRIQITVWRADGTQESTMAKVKAVSYQGNRLELLAAGVPLAGATPSTSTTARSRPLAHTQAALRWLEPSSISLSELDKTQPQWVSAIVPTLWRELHSSEKLPVVEAPSKAQILNEIGHWLLQPIDITGNNEPEAVLRVYEDLSVTINRSEFQSQTKEIIDVAPERLYKPRTVIFSQKGVLLYSEFSQDASASLTAIADLGDGKSIALVVDGSNTYNLKRWSAENQRFE</sequence>
<keyword evidence="1" id="KW-0812">Transmembrane</keyword>
<keyword evidence="1" id="KW-1133">Transmembrane helix</keyword>
<proteinExistence type="predicted"/>
<gene>
    <name evidence="2" type="ORF">F6J89_10025</name>
</gene>
<feature type="transmembrane region" description="Helical" evidence="1">
    <location>
        <begin position="23"/>
        <end position="45"/>
    </location>
</feature>
<name>A0A6B3N901_9CYAN</name>